<proteinExistence type="predicted"/>
<protein>
    <submittedName>
        <fullName evidence="2 3">Uncharacterized protein</fullName>
    </submittedName>
</protein>
<dbReference type="AlphaFoldDB" id="R7U362"/>
<keyword evidence="4" id="KW-1185">Reference proteome</keyword>
<dbReference type="HOGENOM" id="CLU_1564375_0_0_1"/>
<evidence type="ECO:0000313" key="4">
    <source>
        <dbReference type="Proteomes" id="UP000014760"/>
    </source>
</evidence>
<evidence type="ECO:0000313" key="2">
    <source>
        <dbReference type="EMBL" id="ELU00541.1"/>
    </source>
</evidence>
<name>R7U362_CAPTE</name>
<reference evidence="4" key="1">
    <citation type="submission" date="2012-12" db="EMBL/GenBank/DDBJ databases">
        <authorList>
            <person name="Hellsten U."/>
            <person name="Grimwood J."/>
            <person name="Chapman J.A."/>
            <person name="Shapiro H."/>
            <person name="Aerts A."/>
            <person name="Otillar R.P."/>
            <person name="Terry A.Y."/>
            <person name="Boore J.L."/>
            <person name="Simakov O."/>
            <person name="Marletaz F."/>
            <person name="Cho S.-J."/>
            <person name="Edsinger-Gonzales E."/>
            <person name="Havlak P."/>
            <person name="Kuo D.-H."/>
            <person name="Larsson T."/>
            <person name="Lv J."/>
            <person name="Arendt D."/>
            <person name="Savage R."/>
            <person name="Osoegawa K."/>
            <person name="de Jong P."/>
            <person name="Lindberg D.R."/>
            <person name="Seaver E.C."/>
            <person name="Weisblat D.A."/>
            <person name="Putnam N.H."/>
            <person name="Grigoriev I.V."/>
            <person name="Rokhsar D.S."/>
        </authorList>
    </citation>
    <scope>NUCLEOTIDE SEQUENCE</scope>
    <source>
        <strain evidence="4">I ESC-2004</strain>
    </source>
</reference>
<accession>R7U362</accession>
<dbReference type="Proteomes" id="UP000014760">
    <property type="component" value="Unassembled WGS sequence"/>
</dbReference>
<sequence>MRRMSSNGDHLMYARCDSSCGHIPVLTDHMDIASYAVGEAGRRPLPKPAPSDIVHPRRLENITGLGVAGSLNPTLYGFGPLVIPEYGQQRQNTDTHLPPIVGVAAPDQEPFVSMADSARMNVNRRLHSGPVNRSYPILSPSNGSPNQPYGWKTGVSGDIHASHLRFNQLLS</sequence>
<dbReference type="EMBL" id="AMQN01009655">
    <property type="status" value="NOT_ANNOTATED_CDS"/>
    <property type="molecule type" value="Genomic_DNA"/>
</dbReference>
<evidence type="ECO:0000313" key="3">
    <source>
        <dbReference type="EnsemblMetazoa" id="CapteP227085"/>
    </source>
</evidence>
<evidence type="ECO:0000256" key="1">
    <source>
        <dbReference type="SAM" id="MobiDB-lite"/>
    </source>
</evidence>
<dbReference type="EMBL" id="KB305899">
    <property type="protein sequence ID" value="ELU00541.1"/>
    <property type="molecule type" value="Genomic_DNA"/>
</dbReference>
<feature type="region of interest" description="Disordered" evidence="1">
    <location>
        <begin position="130"/>
        <end position="151"/>
    </location>
</feature>
<reference evidence="3" key="3">
    <citation type="submission" date="2015-06" db="UniProtKB">
        <authorList>
            <consortium name="EnsemblMetazoa"/>
        </authorList>
    </citation>
    <scope>IDENTIFICATION</scope>
</reference>
<dbReference type="EnsemblMetazoa" id="CapteT227085">
    <property type="protein sequence ID" value="CapteP227085"/>
    <property type="gene ID" value="CapteG227085"/>
</dbReference>
<organism evidence="2">
    <name type="scientific">Capitella teleta</name>
    <name type="common">Polychaete worm</name>
    <dbReference type="NCBI Taxonomy" id="283909"/>
    <lineage>
        <taxon>Eukaryota</taxon>
        <taxon>Metazoa</taxon>
        <taxon>Spiralia</taxon>
        <taxon>Lophotrochozoa</taxon>
        <taxon>Annelida</taxon>
        <taxon>Polychaeta</taxon>
        <taxon>Sedentaria</taxon>
        <taxon>Scolecida</taxon>
        <taxon>Capitellidae</taxon>
        <taxon>Capitella</taxon>
    </lineage>
</organism>
<reference evidence="2 4" key="2">
    <citation type="journal article" date="2013" name="Nature">
        <title>Insights into bilaterian evolution from three spiralian genomes.</title>
        <authorList>
            <person name="Simakov O."/>
            <person name="Marletaz F."/>
            <person name="Cho S.J."/>
            <person name="Edsinger-Gonzales E."/>
            <person name="Havlak P."/>
            <person name="Hellsten U."/>
            <person name="Kuo D.H."/>
            <person name="Larsson T."/>
            <person name="Lv J."/>
            <person name="Arendt D."/>
            <person name="Savage R."/>
            <person name="Osoegawa K."/>
            <person name="de Jong P."/>
            <person name="Grimwood J."/>
            <person name="Chapman J.A."/>
            <person name="Shapiro H."/>
            <person name="Aerts A."/>
            <person name="Otillar R.P."/>
            <person name="Terry A.Y."/>
            <person name="Boore J.L."/>
            <person name="Grigoriev I.V."/>
            <person name="Lindberg D.R."/>
            <person name="Seaver E.C."/>
            <person name="Weisblat D.A."/>
            <person name="Putnam N.H."/>
            <person name="Rokhsar D.S."/>
        </authorList>
    </citation>
    <scope>NUCLEOTIDE SEQUENCE</scope>
    <source>
        <strain evidence="2 4">I ESC-2004</strain>
    </source>
</reference>
<gene>
    <name evidence="2" type="ORF">CAPTEDRAFT_227085</name>
</gene>